<gene>
    <name evidence="1" type="ORF">E2C01_015376</name>
</gene>
<accession>A0A5B7DLD6</accession>
<sequence>MDPSSNLAVEGLSLPYSTRTFSLPQTLRVIRCGIHPSALPSQTSLRPAIKPLFSTLIPWPLRAGQ</sequence>
<protein>
    <submittedName>
        <fullName evidence="1">Uncharacterized protein</fullName>
    </submittedName>
</protein>
<name>A0A5B7DLD6_PORTR</name>
<dbReference type="AlphaFoldDB" id="A0A5B7DLD6"/>
<reference evidence="1 2" key="1">
    <citation type="submission" date="2019-05" db="EMBL/GenBank/DDBJ databases">
        <title>Another draft genome of Portunus trituberculatus and its Hox gene families provides insights of decapod evolution.</title>
        <authorList>
            <person name="Jeong J.-H."/>
            <person name="Song I."/>
            <person name="Kim S."/>
            <person name="Choi T."/>
            <person name="Kim D."/>
            <person name="Ryu S."/>
            <person name="Kim W."/>
        </authorList>
    </citation>
    <scope>NUCLEOTIDE SEQUENCE [LARGE SCALE GENOMIC DNA]</scope>
    <source>
        <tissue evidence="1">Muscle</tissue>
    </source>
</reference>
<keyword evidence="2" id="KW-1185">Reference proteome</keyword>
<evidence type="ECO:0000313" key="2">
    <source>
        <dbReference type="Proteomes" id="UP000324222"/>
    </source>
</evidence>
<evidence type="ECO:0000313" key="1">
    <source>
        <dbReference type="EMBL" id="MPC22362.1"/>
    </source>
</evidence>
<dbReference type="EMBL" id="VSRR010001079">
    <property type="protein sequence ID" value="MPC22362.1"/>
    <property type="molecule type" value="Genomic_DNA"/>
</dbReference>
<dbReference type="Proteomes" id="UP000324222">
    <property type="component" value="Unassembled WGS sequence"/>
</dbReference>
<proteinExistence type="predicted"/>
<organism evidence="1 2">
    <name type="scientific">Portunus trituberculatus</name>
    <name type="common">Swimming crab</name>
    <name type="synonym">Neptunus trituberculatus</name>
    <dbReference type="NCBI Taxonomy" id="210409"/>
    <lineage>
        <taxon>Eukaryota</taxon>
        <taxon>Metazoa</taxon>
        <taxon>Ecdysozoa</taxon>
        <taxon>Arthropoda</taxon>
        <taxon>Crustacea</taxon>
        <taxon>Multicrustacea</taxon>
        <taxon>Malacostraca</taxon>
        <taxon>Eumalacostraca</taxon>
        <taxon>Eucarida</taxon>
        <taxon>Decapoda</taxon>
        <taxon>Pleocyemata</taxon>
        <taxon>Brachyura</taxon>
        <taxon>Eubrachyura</taxon>
        <taxon>Portunoidea</taxon>
        <taxon>Portunidae</taxon>
        <taxon>Portuninae</taxon>
        <taxon>Portunus</taxon>
    </lineage>
</organism>
<comment type="caution">
    <text evidence="1">The sequence shown here is derived from an EMBL/GenBank/DDBJ whole genome shotgun (WGS) entry which is preliminary data.</text>
</comment>